<organism evidence="2 3">
    <name type="scientific">Halobacillus litoralis</name>
    <dbReference type="NCBI Taxonomy" id="45668"/>
    <lineage>
        <taxon>Bacteria</taxon>
        <taxon>Bacillati</taxon>
        <taxon>Bacillota</taxon>
        <taxon>Bacilli</taxon>
        <taxon>Bacillales</taxon>
        <taxon>Bacillaceae</taxon>
        <taxon>Halobacillus</taxon>
    </lineage>
</organism>
<evidence type="ECO:0000313" key="2">
    <source>
        <dbReference type="EMBL" id="MYL48118.1"/>
    </source>
</evidence>
<accession>A0A845E9Z0</accession>
<comment type="caution">
    <text evidence="2">The sequence shown here is derived from an EMBL/GenBank/DDBJ whole genome shotgun (WGS) entry which is preliminary data.</text>
</comment>
<sequence>MVNIKNPNKIRLILSITIGIIILALPILTNQLMTFRWFKVIGDEETWIAFYGSYLGGIIGGLMTLAGVLITLNFQTKNKHQEDEVNEHKTLLMLYPKFLLIKSNLKNIRLSLENNHQMIEQGYEWNKIERERFKWRIKRLAEKLNFLEEIDSSKLLPETIVKLMDLNRELENIYVAVSVLEGNFESGFPPESWEEYSHGVKDAMDLLDVTINDLNIR</sequence>
<dbReference type="Proteomes" id="UP000447393">
    <property type="component" value="Unassembled WGS sequence"/>
</dbReference>
<dbReference type="RefSeq" id="WP_160911353.1">
    <property type="nucleotide sequence ID" value="NZ_WMEZ01000001.1"/>
</dbReference>
<proteinExistence type="predicted"/>
<evidence type="ECO:0000256" key="1">
    <source>
        <dbReference type="SAM" id="Phobius"/>
    </source>
</evidence>
<name>A0A845E9Z0_9BACI</name>
<keyword evidence="1" id="KW-0812">Transmembrane</keyword>
<feature type="transmembrane region" description="Helical" evidence="1">
    <location>
        <begin position="48"/>
        <end position="72"/>
    </location>
</feature>
<dbReference type="AlphaFoldDB" id="A0A845E9Z0"/>
<reference evidence="2 3" key="1">
    <citation type="submission" date="2019-11" db="EMBL/GenBank/DDBJ databases">
        <title>Genome sequences of 17 halophilic strains isolated from different environments.</title>
        <authorList>
            <person name="Furrow R.E."/>
        </authorList>
    </citation>
    <scope>NUCLEOTIDE SEQUENCE [LARGE SCALE GENOMIC DNA]</scope>
    <source>
        <strain evidence="2 3">22505_10_Sand</strain>
    </source>
</reference>
<dbReference type="EMBL" id="WMEZ01000001">
    <property type="protein sequence ID" value="MYL48118.1"/>
    <property type="molecule type" value="Genomic_DNA"/>
</dbReference>
<evidence type="ECO:0000313" key="3">
    <source>
        <dbReference type="Proteomes" id="UP000447393"/>
    </source>
</evidence>
<feature type="transmembrane region" description="Helical" evidence="1">
    <location>
        <begin position="12"/>
        <end position="28"/>
    </location>
</feature>
<gene>
    <name evidence="2" type="ORF">GLV98_01415</name>
</gene>
<keyword evidence="1" id="KW-0472">Membrane</keyword>
<protein>
    <submittedName>
        <fullName evidence="2">Uncharacterized protein</fullName>
    </submittedName>
</protein>
<keyword evidence="1" id="KW-1133">Transmembrane helix</keyword>
<dbReference type="OrthoDB" id="2969599at2"/>